<keyword evidence="8" id="KW-1185">Reference proteome</keyword>
<dbReference type="Pfam" id="PF00872">
    <property type="entry name" value="Transposase_mut"/>
    <property type="match status" value="1"/>
</dbReference>
<evidence type="ECO:0000256" key="6">
    <source>
        <dbReference type="RuleBase" id="RU365089"/>
    </source>
</evidence>
<comment type="caution">
    <text evidence="7">The sequence shown here is derived from an EMBL/GenBank/DDBJ whole genome shotgun (WGS) entry which is preliminary data.</text>
</comment>
<keyword evidence="3 6" id="KW-0815">Transposition</keyword>
<evidence type="ECO:0000256" key="4">
    <source>
        <dbReference type="ARBA" id="ARBA00023125"/>
    </source>
</evidence>
<evidence type="ECO:0000313" key="7">
    <source>
        <dbReference type="EMBL" id="MDQ0291885.1"/>
    </source>
</evidence>
<keyword evidence="6" id="KW-0814">Transposable element</keyword>
<gene>
    <name evidence="7" type="ORF">J3R75_003992</name>
</gene>
<comment type="similarity">
    <text evidence="2 6">Belongs to the transposase mutator family.</text>
</comment>
<dbReference type="EMBL" id="JAUSVL010000001">
    <property type="protein sequence ID" value="MDQ0291885.1"/>
    <property type="molecule type" value="Genomic_DNA"/>
</dbReference>
<dbReference type="PANTHER" id="PTHR33217:SF7">
    <property type="entry name" value="TRANSPOSASE FOR INSERTION SEQUENCE ELEMENT IS1081"/>
    <property type="match status" value="1"/>
</dbReference>
<proteinExistence type="inferred from homology"/>
<accession>A0AAE3VK40</accession>
<keyword evidence="5 6" id="KW-0233">DNA recombination</keyword>
<dbReference type="GO" id="GO:0006313">
    <property type="term" value="P:DNA transposition"/>
    <property type="evidence" value="ECO:0007669"/>
    <property type="project" value="UniProtKB-UniRule"/>
</dbReference>
<protein>
    <recommendedName>
        <fullName evidence="6">Mutator family transposase</fullName>
    </recommendedName>
</protein>
<name>A0AAE3VK40_9BACT</name>
<evidence type="ECO:0000256" key="1">
    <source>
        <dbReference type="ARBA" id="ARBA00002190"/>
    </source>
</evidence>
<evidence type="ECO:0000256" key="2">
    <source>
        <dbReference type="ARBA" id="ARBA00010961"/>
    </source>
</evidence>
<dbReference type="PANTHER" id="PTHR33217">
    <property type="entry name" value="TRANSPOSASE FOR INSERTION SEQUENCE ELEMENT IS1081"/>
    <property type="match status" value="1"/>
</dbReference>
<dbReference type="GO" id="GO:0003677">
    <property type="term" value="F:DNA binding"/>
    <property type="evidence" value="ECO:0007669"/>
    <property type="project" value="UniProtKB-UniRule"/>
</dbReference>
<evidence type="ECO:0000256" key="5">
    <source>
        <dbReference type="ARBA" id="ARBA00023172"/>
    </source>
</evidence>
<dbReference type="InterPro" id="IPR001207">
    <property type="entry name" value="Transposase_mutator"/>
</dbReference>
<sequence>MSECTTENSILQSILEHGLDGIAESLRVMLNEAMRLERENHLHASSYQRSAERVGYANGYKNKTVHTRVGSIALDVPQTRDSDFYPSCLERGLRSERALTVAMAEMYVQGVATRNVTAILEKMCGLEVSASQVSKATATLDATLTAWRECPLSEPVEVLLVDARYEKVRRDGNVLDTALLSKRSPSPLSRKF</sequence>
<reference evidence="7" key="1">
    <citation type="submission" date="2023-07" db="EMBL/GenBank/DDBJ databases">
        <title>Genomic Encyclopedia of Type Strains, Phase IV (KMG-IV): sequencing the most valuable type-strain genomes for metagenomic binning, comparative biology and taxonomic classification.</title>
        <authorList>
            <person name="Goeker M."/>
        </authorList>
    </citation>
    <scope>NUCLEOTIDE SEQUENCE</scope>
    <source>
        <strain evidence="7">DSM 24202</strain>
    </source>
</reference>
<keyword evidence="4 6" id="KW-0238">DNA-binding</keyword>
<organism evidence="7 8">
    <name type="scientific">Oligosphaera ethanolica</name>
    <dbReference type="NCBI Taxonomy" id="760260"/>
    <lineage>
        <taxon>Bacteria</taxon>
        <taxon>Pseudomonadati</taxon>
        <taxon>Lentisphaerota</taxon>
        <taxon>Oligosphaeria</taxon>
        <taxon>Oligosphaerales</taxon>
        <taxon>Oligosphaeraceae</taxon>
        <taxon>Oligosphaera</taxon>
    </lineage>
</organism>
<dbReference type="Proteomes" id="UP001238163">
    <property type="component" value="Unassembled WGS sequence"/>
</dbReference>
<dbReference type="GO" id="GO:0004803">
    <property type="term" value="F:transposase activity"/>
    <property type="evidence" value="ECO:0007669"/>
    <property type="project" value="UniProtKB-UniRule"/>
</dbReference>
<dbReference type="AlphaFoldDB" id="A0AAE3VK40"/>
<comment type="function">
    <text evidence="1 6">Required for the transposition of the insertion element.</text>
</comment>
<evidence type="ECO:0000313" key="8">
    <source>
        <dbReference type="Proteomes" id="UP001238163"/>
    </source>
</evidence>
<evidence type="ECO:0000256" key="3">
    <source>
        <dbReference type="ARBA" id="ARBA00022578"/>
    </source>
</evidence>